<keyword evidence="4 10" id="KW-0863">Zinc-finger</keyword>
<dbReference type="SMART" id="SM00355">
    <property type="entry name" value="ZnF_C2H2"/>
    <property type="match status" value="2"/>
</dbReference>
<dbReference type="GO" id="GO:0008270">
    <property type="term" value="F:zinc ion binding"/>
    <property type="evidence" value="ECO:0007669"/>
    <property type="project" value="UniProtKB-KW"/>
</dbReference>
<dbReference type="EMBL" id="OU895878">
    <property type="protein sequence ID" value="CAG9804095.1"/>
    <property type="molecule type" value="Genomic_DNA"/>
</dbReference>
<evidence type="ECO:0000256" key="7">
    <source>
        <dbReference type="ARBA" id="ARBA00023125"/>
    </source>
</evidence>
<keyword evidence="2" id="KW-0479">Metal-binding</keyword>
<keyword evidence="5" id="KW-0862">Zinc</keyword>
<reference evidence="13" key="1">
    <citation type="submission" date="2022-01" db="EMBL/GenBank/DDBJ databases">
        <authorList>
            <person name="King R."/>
        </authorList>
    </citation>
    <scope>NUCLEOTIDE SEQUENCE</scope>
</reference>
<evidence type="ECO:0000256" key="4">
    <source>
        <dbReference type="ARBA" id="ARBA00022771"/>
    </source>
</evidence>
<feature type="region of interest" description="Disordered" evidence="11">
    <location>
        <begin position="394"/>
        <end position="424"/>
    </location>
</feature>
<keyword evidence="3" id="KW-0677">Repeat</keyword>
<dbReference type="PROSITE" id="PS00028">
    <property type="entry name" value="ZINC_FINGER_C2H2_1"/>
    <property type="match status" value="2"/>
</dbReference>
<dbReference type="SUPFAM" id="SSF57667">
    <property type="entry name" value="beta-beta-alpha zinc fingers"/>
    <property type="match status" value="1"/>
</dbReference>
<dbReference type="GO" id="GO:0005634">
    <property type="term" value="C:nucleus"/>
    <property type="evidence" value="ECO:0007669"/>
    <property type="project" value="UniProtKB-SubCell"/>
</dbReference>
<evidence type="ECO:0000313" key="14">
    <source>
        <dbReference type="Proteomes" id="UP001153620"/>
    </source>
</evidence>
<organism evidence="13 14">
    <name type="scientific">Chironomus riparius</name>
    <dbReference type="NCBI Taxonomy" id="315576"/>
    <lineage>
        <taxon>Eukaryota</taxon>
        <taxon>Metazoa</taxon>
        <taxon>Ecdysozoa</taxon>
        <taxon>Arthropoda</taxon>
        <taxon>Hexapoda</taxon>
        <taxon>Insecta</taxon>
        <taxon>Pterygota</taxon>
        <taxon>Neoptera</taxon>
        <taxon>Endopterygota</taxon>
        <taxon>Diptera</taxon>
        <taxon>Nematocera</taxon>
        <taxon>Chironomoidea</taxon>
        <taxon>Chironomidae</taxon>
        <taxon>Chironominae</taxon>
        <taxon>Chironomus</taxon>
    </lineage>
</organism>
<evidence type="ECO:0000256" key="6">
    <source>
        <dbReference type="ARBA" id="ARBA00023015"/>
    </source>
</evidence>
<dbReference type="InterPro" id="IPR036236">
    <property type="entry name" value="Znf_C2H2_sf"/>
</dbReference>
<evidence type="ECO:0000259" key="12">
    <source>
        <dbReference type="PROSITE" id="PS50157"/>
    </source>
</evidence>
<proteinExistence type="predicted"/>
<gene>
    <name evidence="13" type="ORF">CHIRRI_LOCUS6989</name>
</gene>
<evidence type="ECO:0000256" key="11">
    <source>
        <dbReference type="SAM" id="MobiDB-lite"/>
    </source>
</evidence>
<evidence type="ECO:0000256" key="5">
    <source>
        <dbReference type="ARBA" id="ARBA00022833"/>
    </source>
</evidence>
<feature type="region of interest" description="Disordered" evidence="11">
    <location>
        <begin position="1"/>
        <end position="26"/>
    </location>
</feature>
<evidence type="ECO:0000313" key="13">
    <source>
        <dbReference type="EMBL" id="CAG9804095.1"/>
    </source>
</evidence>
<sequence>MLPIFNNGSDEMTSATSMDISESFRPEDLSKTDFFDFVTAPPEQEQESNQGTQSGNNVNSNSNNDQQPLQGFDQFWGAEKETQQRLETAIFEDLNRYCWNQQQNTANISISTATNNSSNSTTSGPSLINADGQIYTITVLNSSSSTDQWLRKDITTSSSSEQANGLDINLDTILNNYPYVKTECFSYEDSGFSSKDDISNFQQQHGSATAPQILQPQSNVTTTSIMLESTLSASSDLINYTDVSNNNAEWSMEQNEIKDWETNEAISNESPESLLRSALQGKGYAKTVHLQTLIPSQNKQDEELRRVLFNNDQETLTFADSTLSNALFDDSQNPQSTLSQTTAGVVDEIFLTLDNAFSEELNNNNEWNIDRNDIKNWETCEPDVRTNMIRKKQVPRHPNDVNEFNSNDKDITSPTLHSNGLANGNGILTDSKKSWSQTLISSDGSRSMKSTKKYKKPINSINNNIINNNGIATTTTSSVQNNSSNNMSSAAAAGTTVCNGIRKERSLHYCSICSKGFKDKYSVNVHIRTHTGEKPFQCSLCGKSFRQKAHLAKHYQTHLQKSTNGGNVKSKHHQKHSIANSTSSQPITQTPSLNVINVVAGR</sequence>
<dbReference type="FunFam" id="3.30.160.60:FF:001385">
    <property type="entry name" value="zinc finger protein 774"/>
    <property type="match status" value="1"/>
</dbReference>
<evidence type="ECO:0000256" key="1">
    <source>
        <dbReference type="ARBA" id="ARBA00004123"/>
    </source>
</evidence>
<feature type="compositionally biased region" description="Polar residues" evidence="11">
    <location>
        <begin position="412"/>
        <end position="424"/>
    </location>
</feature>
<dbReference type="Pfam" id="PF00096">
    <property type="entry name" value="zf-C2H2"/>
    <property type="match status" value="2"/>
</dbReference>
<dbReference type="FunFam" id="3.30.160.60:FF:000145">
    <property type="entry name" value="Zinc finger protein 574"/>
    <property type="match status" value="1"/>
</dbReference>
<dbReference type="Gene3D" id="3.30.160.60">
    <property type="entry name" value="Classic Zinc Finger"/>
    <property type="match status" value="2"/>
</dbReference>
<dbReference type="InterPro" id="IPR050636">
    <property type="entry name" value="C2H2-ZF_domain-containing"/>
</dbReference>
<keyword evidence="8" id="KW-0804">Transcription</keyword>
<keyword evidence="7" id="KW-0238">DNA-binding</keyword>
<feature type="compositionally biased region" description="Polar residues" evidence="11">
    <location>
        <begin position="1"/>
        <end position="20"/>
    </location>
</feature>
<feature type="region of interest" description="Disordered" evidence="11">
    <location>
        <begin position="42"/>
        <end position="70"/>
    </location>
</feature>
<reference evidence="13" key="2">
    <citation type="submission" date="2022-10" db="EMBL/GenBank/DDBJ databases">
        <authorList>
            <consortium name="ENA_rothamsted_submissions"/>
            <consortium name="culmorum"/>
            <person name="King R."/>
        </authorList>
    </citation>
    <scope>NUCLEOTIDE SEQUENCE</scope>
</reference>
<comment type="subcellular location">
    <subcellularLocation>
        <location evidence="1">Nucleus</location>
    </subcellularLocation>
</comment>
<evidence type="ECO:0000256" key="10">
    <source>
        <dbReference type="PROSITE-ProRule" id="PRU00042"/>
    </source>
</evidence>
<keyword evidence="14" id="KW-1185">Reference proteome</keyword>
<feature type="domain" description="C2H2-type" evidence="12">
    <location>
        <begin position="508"/>
        <end position="535"/>
    </location>
</feature>
<dbReference type="OrthoDB" id="6077919at2759"/>
<dbReference type="GO" id="GO:0003677">
    <property type="term" value="F:DNA binding"/>
    <property type="evidence" value="ECO:0007669"/>
    <property type="project" value="UniProtKB-KW"/>
</dbReference>
<evidence type="ECO:0000256" key="9">
    <source>
        <dbReference type="ARBA" id="ARBA00023242"/>
    </source>
</evidence>
<keyword evidence="6" id="KW-0805">Transcription regulation</keyword>
<dbReference type="AlphaFoldDB" id="A0A9N9WPR2"/>
<dbReference type="Proteomes" id="UP001153620">
    <property type="component" value="Chromosome 2"/>
</dbReference>
<dbReference type="InterPro" id="IPR013087">
    <property type="entry name" value="Znf_C2H2_type"/>
</dbReference>
<accession>A0A9N9WPR2</accession>
<evidence type="ECO:0000256" key="2">
    <source>
        <dbReference type="ARBA" id="ARBA00022723"/>
    </source>
</evidence>
<evidence type="ECO:0000256" key="8">
    <source>
        <dbReference type="ARBA" id="ARBA00023163"/>
    </source>
</evidence>
<dbReference type="PANTHER" id="PTHR47772">
    <property type="entry name" value="ZINC FINGER PROTEIN 200"/>
    <property type="match status" value="1"/>
</dbReference>
<name>A0A9N9WPR2_9DIPT</name>
<dbReference type="PANTHER" id="PTHR47772:SF13">
    <property type="entry name" value="GASTRULA ZINC FINGER PROTEIN XLCGF49.1-LIKE-RELATED"/>
    <property type="match status" value="1"/>
</dbReference>
<feature type="region of interest" description="Disordered" evidence="11">
    <location>
        <begin position="560"/>
        <end position="588"/>
    </location>
</feature>
<feature type="compositionally biased region" description="Low complexity" evidence="11">
    <location>
        <begin position="48"/>
        <end position="67"/>
    </location>
</feature>
<feature type="domain" description="C2H2-type" evidence="12">
    <location>
        <begin position="536"/>
        <end position="563"/>
    </location>
</feature>
<dbReference type="PROSITE" id="PS50157">
    <property type="entry name" value="ZINC_FINGER_C2H2_2"/>
    <property type="match status" value="2"/>
</dbReference>
<evidence type="ECO:0000256" key="3">
    <source>
        <dbReference type="ARBA" id="ARBA00022737"/>
    </source>
</evidence>
<protein>
    <recommendedName>
        <fullName evidence="12">C2H2-type domain-containing protein</fullName>
    </recommendedName>
</protein>
<keyword evidence="9" id="KW-0539">Nucleus</keyword>